<dbReference type="AlphaFoldDB" id="A0A1W2G8U2"/>
<keyword evidence="4" id="KW-1185">Reference proteome</keyword>
<evidence type="ECO:0000313" key="4">
    <source>
        <dbReference type="Proteomes" id="UP000192472"/>
    </source>
</evidence>
<keyword evidence="1" id="KW-0812">Transmembrane</keyword>
<protein>
    <submittedName>
        <fullName evidence="3">LytTr DNA-binding domain-containing protein</fullName>
    </submittedName>
</protein>
<dbReference type="Proteomes" id="UP000192472">
    <property type="component" value="Unassembled WGS sequence"/>
</dbReference>
<organism evidence="3 4">
    <name type="scientific">Reichenbachiella faecimaris</name>
    <dbReference type="NCBI Taxonomy" id="692418"/>
    <lineage>
        <taxon>Bacteria</taxon>
        <taxon>Pseudomonadati</taxon>
        <taxon>Bacteroidota</taxon>
        <taxon>Cytophagia</taxon>
        <taxon>Cytophagales</taxon>
        <taxon>Reichenbachiellaceae</taxon>
        <taxon>Reichenbachiella</taxon>
    </lineage>
</organism>
<feature type="transmembrane region" description="Helical" evidence="1">
    <location>
        <begin position="7"/>
        <end position="30"/>
    </location>
</feature>
<evidence type="ECO:0000259" key="2">
    <source>
        <dbReference type="PROSITE" id="PS50930"/>
    </source>
</evidence>
<dbReference type="PANTHER" id="PTHR37299">
    <property type="entry name" value="TRANSCRIPTIONAL REGULATOR-RELATED"/>
    <property type="match status" value="1"/>
</dbReference>
<dbReference type="InterPro" id="IPR046947">
    <property type="entry name" value="LytR-like"/>
</dbReference>
<dbReference type="OrthoDB" id="980061at2"/>
<evidence type="ECO:0000256" key="1">
    <source>
        <dbReference type="SAM" id="Phobius"/>
    </source>
</evidence>
<evidence type="ECO:0000313" key="3">
    <source>
        <dbReference type="EMBL" id="SMD33110.1"/>
    </source>
</evidence>
<feature type="transmembrane region" description="Helical" evidence="1">
    <location>
        <begin position="50"/>
        <end position="69"/>
    </location>
</feature>
<keyword evidence="1" id="KW-0472">Membrane</keyword>
<dbReference type="InterPro" id="IPR007492">
    <property type="entry name" value="LytTR_DNA-bd_dom"/>
</dbReference>
<dbReference type="SMART" id="SM00850">
    <property type="entry name" value="LytTR"/>
    <property type="match status" value="1"/>
</dbReference>
<keyword evidence="1" id="KW-1133">Transmembrane helix</keyword>
<gene>
    <name evidence="3" type="ORF">SAMN04488029_1475</name>
</gene>
<sequence length="276" mass="32042">MKYKFFLFSSLLMVGILILFESFQQYYYILQFDLVPSGQFSILELTIGHAYRWAVWMLTSLLYFGIVIYTGQSDRIFNLTKVWPAVKHLAILIAINVILISILHLVFANRSLNLENIWDNCVFFFFQKAPIYTLSYGAMLGLFQMVNTNQNLAIEILNLQNQVRTESPQALSIKIGNKNKIIPLVDIVWIEAYDYCVKIHTTNQHTYAMRNSLKALEKRLQDLQFLRVHRRAIVNMEKVSEVTYNSTSFLTLVDQTKIDIAQSRIADIKSYLQSAN</sequence>
<dbReference type="RefSeq" id="WP_084371789.1">
    <property type="nucleotide sequence ID" value="NZ_FWYF01000001.1"/>
</dbReference>
<proteinExistence type="predicted"/>
<dbReference type="EMBL" id="FWYF01000001">
    <property type="protein sequence ID" value="SMD33110.1"/>
    <property type="molecule type" value="Genomic_DNA"/>
</dbReference>
<dbReference type="PANTHER" id="PTHR37299:SF1">
    <property type="entry name" value="STAGE 0 SPORULATION PROTEIN A HOMOLOG"/>
    <property type="match status" value="1"/>
</dbReference>
<name>A0A1W2G8U2_REIFA</name>
<dbReference type="Pfam" id="PF04397">
    <property type="entry name" value="LytTR"/>
    <property type="match status" value="1"/>
</dbReference>
<reference evidence="3 4" key="1">
    <citation type="submission" date="2017-04" db="EMBL/GenBank/DDBJ databases">
        <authorList>
            <person name="Afonso C.L."/>
            <person name="Miller P.J."/>
            <person name="Scott M.A."/>
            <person name="Spackman E."/>
            <person name="Goraichik I."/>
            <person name="Dimitrov K.M."/>
            <person name="Suarez D.L."/>
            <person name="Swayne D.E."/>
        </authorList>
    </citation>
    <scope>NUCLEOTIDE SEQUENCE [LARGE SCALE GENOMIC DNA]</scope>
    <source>
        <strain evidence="3 4">DSM 26133</strain>
    </source>
</reference>
<keyword evidence="3" id="KW-0238">DNA-binding</keyword>
<dbReference type="GO" id="GO:0003677">
    <property type="term" value="F:DNA binding"/>
    <property type="evidence" value="ECO:0007669"/>
    <property type="project" value="UniProtKB-KW"/>
</dbReference>
<dbReference type="PROSITE" id="PS50930">
    <property type="entry name" value="HTH_LYTTR"/>
    <property type="match status" value="1"/>
</dbReference>
<feature type="domain" description="HTH LytTR-type" evidence="2">
    <location>
        <begin position="171"/>
        <end position="274"/>
    </location>
</feature>
<accession>A0A1W2G8U2</accession>
<dbReference type="GO" id="GO:0000156">
    <property type="term" value="F:phosphorelay response regulator activity"/>
    <property type="evidence" value="ECO:0007669"/>
    <property type="project" value="InterPro"/>
</dbReference>
<dbReference type="Gene3D" id="2.40.50.1020">
    <property type="entry name" value="LytTr DNA-binding domain"/>
    <property type="match status" value="1"/>
</dbReference>
<feature type="transmembrane region" description="Helical" evidence="1">
    <location>
        <begin position="89"/>
        <end position="107"/>
    </location>
</feature>
<dbReference type="STRING" id="692418.SAMN04488029_1475"/>